<evidence type="ECO:0000313" key="2">
    <source>
        <dbReference type="Proteomes" id="UP001054945"/>
    </source>
</evidence>
<sequence length="149" mass="17497">MVNKLYGLMVVRNRLPFHPSCQPSQTKCSDFSTEIRIVSLTILWCKWANSRSVTFLRLCSCCCFLSPAILSTRYFPGNTRASRPLREASFPLLSDSPQRKPTQERRVALKAWPWRAWRPRGRLWGKSECRKKWDRTFLQQTMEGEEKIV</sequence>
<dbReference type="Proteomes" id="UP001054945">
    <property type="component" value="Unassembled WGS sequence"/>
</dbReference>
<gene>
    <name evidence="1" type="ORF">CEXT_693291</name>
</gene>
<dbReference type="AlphaFoldDB" id="A0AAV4QB80"/>
<organism evidence="1 2">
    <name type="scientific">Caerostris extrusa</name>
    <name type="common">Bark spider</name>
    <name type="synonym">Caerostris bankana</name>
    <dbReference type="NCBI Taxonomy" id="172846"/>
    <lineage>
        <taxon>Eukaryota</taxon>
        <taxon>Metazoa</taxon>
        <taxon>Ecdysozoa</taxon>
        <taxon>Arthropoda</taxon>
        <taxon>Chelicerata</taxon>
        <taxon>Arachnida</taxon>
        <taxon>Araneae</taxon>
        <taxon>Araneomorphae</taxon>
        <taxon>Entelegynae</taxon>
        <taxon>Araneoidea</taxon>
        <taxon>Araneidae</taxon>
        <taxon>Caerostris</taxon>
    </lineage>
</organism>
<keyword evidence="2" id="KW-1185">Reference proteome</keyword>
<comment type="caution">
    <text evidence="1">The sequence shown here is derived from an EMBL/GenBank/DDBJ whole genome shotgun (WGS) entry which is preliminary data.</text>
</comment>
<name>A0AAV4QB80_CAEEX</name>
<proteinExistence type="predicted"/>
<reference evidence="1 2" key="1">
    <citation type="submission" date="2021-06" db="EMBL/GenBank/DDBJ databases">
        <title>Caerostris extrusa draft genome.</title>
        <authorList>
            <person name="Kono N."/>
            <person name="Arakawa K."/>
        </authorList>
    </citation>
    <scope>NUCLEOTIDE SEQUENCE [LARGE SCALE GENOMIC DNA]</scope>
</reference>
<dbReference type="EMBL" id="BPLR01005984">
    <property type="protein sequence ID" value="GIY06649.1"/>
    <property type="molecule type" value="Genomic_DNA"/>
</dbReference>
<protein>
    <submittedName>
        <fullName evidence="1">Uncharacterized protein</fullName>
    </submittedName>
</protein>
<evidence type="ECO:0000313" key="1">
    <source>
        <dbReference type="EMBL" id="GIY06649.1"/>
    </source>
</evidence>
<accession>A0AAV4QB80</accession>